<sequence length="146" mass="16166">MVICLRQFVLVLIYGCTFARGICTDTAVLGYCTASVCSNQQARSVCLRTCGFCLDSQGGAPAFAQPPPNVNVMSRPENNYNGHSIDSEKTNPLAAPALPMWAVILIVVVLVVLFTTCVCTYFHCKRKRKLKRNNRNVEYPKDTNNE</sequence>
<name>H2XR76_CIOIN</name>
<proteinExistence type="predicted"/>
<feature type="transmembrane region" description="Helical" evidence="1">
    <location>
        <begin position="100"/>
        <end position="122"/>
    </location>
</feature>
<dbReference type="HOGENOM" id="CLU_1781621_0_0_1"/>
<keyword evidence="1" id="KW-0472">Membrane</keyword>
<evidence type="ECO:0000313" key="3">
    <source>
        <dbReference type="Proteomes" id="UP000008144"/>
    </source>
</evidence>
<dbReference type="Ensembl" id="ENSCINT00000032377.1">
    <property type="protein sequence ID" value="ENSCINP00000032160.1"/>
    <property type="gene ID" value="ENSCING00000024369.1"/>
</dbReference>
<organism evidence="2 3">
    <name type="scientific">Ciona intestinalis</name>
    <name type="common">Transparent sea squirt</name>
    <name type="synonym">Ascidia intestinalis</name>
    <dbReference type="NCBI Taxonomy" id="7719"/>
    <lineage>
        <taxon>Eukaryota</taxon>
        <taxon>Metazoa</taxon>
        <taxon>Chordata</taxon>
        <taxon>Tunicata</taxon>
        <taxon>Ascidiacea</taxon>
        <taxon>Phlebobranchia</taxon>
        <taxon>Cionidae</taxon>
        <taxon>Ciona</taxon>
    </lineage>
</organism>
<protein>
    <recommendedName>
        <fullName evidence="4">ShKT domain-containing protein</fullName>
    </recommendedName>
</protein>
<accession>H2XR76</accession>
<keyword evidence="1" id="KW-0812">Transmembrane</keyword>
<reference evidence="2" key="2">
    <citation type="submission" date="2025-08" db="UniProtKB">
        <authorList>
            <consortium name="Ensembl"/>
        </authorList>
    </citation>
    <scope>IDENTIFICATION</scope>
</reference>
<dbReference type="InParanoid" id="H2XR76"/>
<keyword evidence="1" id="KW-1133">Transmembrane helix</keyword>
<dbReference type="Proteomes" id="UP000008144">
    <property type="component" value="Unassembled WGS sequence"/>
</dbReference>
<evidence type="ECO:0000256" key="1">
    <source>
        <dbReference type="SAM" id="Phobius"/>
    </source>
</evidence>
<reference evidence="3" key="1">
    <citation type="journal article" date="2002" name="Science">
        <title>The draft genome of Ciona intestinalis: insights into chordate and vertebrate origins.</title>
        <authorList>
            <person name="Dehal P."/>
            <person name="Satou Y."/>
            <person name="Campbell R.K."/>
            <person name="Chapman J."/>
            <person name="Degnan B."/>
            <person name="De Tomaso A."/>
            <person name="Davidson B."/>
            <person name="Di Gregorio A."/>
            <person name="Gelpke M."/>
            <person name="Goodstein D.M."/>
            <person name="Harafuji N."/>
            <person name="Hastings K.E."/>
            <person name="Ho I."/>
            <person name="Hotta K."/>
            <person name="Huang W."/>
            <person name="Kawashima T."/>
            <person name="Lemaire P."/>
            <person name="Martinez D."/>
            <person name="Meinertzhagen I.A."/>
            <person name="Necula S."/>
            <person name="Nonaka M."/>
            <person name="Putnam N."/>
            <person name="Rash S."/>
            <person name="Saiga H."/>
            <person name="Satake M."/>
            <person name="Terry A."/>
            <person name="Yamada L."/>
            <person name="Wang H.G."/>
            <person name="Awazu S."/>
            <person name="Azumi K."/>
            <person name="Boore J."/>
            <person name="Branno M."/>
            <person name="Chin-Bow S."/>
            <person name="DeSantis R."/>
            <person name="Doyle S."/>
            <person name="Francino P."/>
            <person name="Keys D.N."/>
            <person name="Haga S."/>
            <person name="Hayashi H."/>
            <person name="Hino K."/>
            <person name="Imai K.S."/>
            <person name="Inaba K."/>
            <person name="Kano S."/>
            <person name="Kobayashi K."/>
            <person name="Kobayashi M."/>
            <person name="Lee B.I."/>
            <person name="Makabe K.W."/>
            <person name="Manohar C."/>
            <person name="Matassi G."/>
            <person name="Medina M."/>
            <person name="Mochizuki Y."/>
            <person name="Mount S."/>
            <person name="Morishita T."/>
            <person name="Miura S."/>
            <person name="Nakayama A."/>
            <person name="Nishizaka S."/>
            <person name="Nomoto H."/>
            <person name="Ohta F."/>
            <person name="Oishi K."/>
            <person name="Rigoutsos I."/>
            <person name="Sano M."/>
            <person name="Sasaki A."/>
            <person name="Sasakura Y."/>
            <person name="Shoguchi E."/>
            <person name="Shin-i T."/>
            <person name="Spagnuolo A."/>
            <person name="Stainier D."/>
            <person name="Suzuki M.M."/>
            <person name="Tassy O."/>
            <person name="Takatori N."/>
            <person name="Tokuoka M."/>
            <person name="Yagi K."/>
            <person name="Yoshizaki F."/>
            <person name="Wada S."/>
            <person name="Zhang C."/>
            <person name="Hyatt P.D."/>
            <person name="Larimer F."/>
            <person name="Detter C."/>
            <person name="Doggett N."/>
            <person name="Glavina T."/>
            <person name="Hawkins T."/>
            <person name="Richardson P."/>
            <person name="Lucas S."/>
            <person name="Kohara Y."/>
            <person name="Levine M."/>
            <person name="Satoh N."/>
            <person name="Rokhsar D.S."/>
        </authorList>
    </citation>
    <scope>NUCLEOTIDE SEQUENCE [LARGE SCALE GENOMIC DNA]</scope>
</reference>
<keyword evidence="3" id="KW-1185">Reference proteome</keyword>
<evidence type="ECO:0000313" key="2">
    <source>
        <dbReference type="Ensembl" id="ENSCINP00000032160.1"/>
    </source>
</evidence>
<reference evidence="2" key="3">
    <citation type="submission" date="2025-09" db="UniProtKB">
        <authorList>
            <consortium name="Ensembl"/>
        </authorList>
    </citation>
    <scope>IDENTIFICATION</scope>
</reference>
<evidence type="ECO:0008006" key="4">
    <source>
        <dbReference type="Google" id="ProtNLM"/>
    </source>
</evidence>
<dbReference type="AlphaFoldDB" id="H2XR76"/>